<dbReference type="SUPFAM" id="SSF69500">
    <property type="entry name" value="DTD-like"/>
    <property type="match status" value="1"/>
</dbReference>
<evidence type="ECO:0000256" key="1">
    <source>
        <dbReference type="ARBA" id="ARBA00009673"/>
    </source>
</evidence>
<keyword evidence="5" id="KW-0694">RNA-binding</keyword>
<dbReference type="PANTHER" id="PTHR10472:SF5">
    <property type="entry name" value="D-AMINOACYL-TRNA DEACYLASE 1"/>
    <property type="match status" value="1"/>
</dbReference>
<comment type="caution">
    <text evidence="7">The sequence shown here is derived from an EMBL/GenBank/DDBJ whole genome shotgun (WGS) entry which is preliminary data.</text>
</comment>
<dbReference type="FunFam" id="3.50.80.10:FF:000001">
    <property type="entry name" value="D-aminoacyl-tRNA deacylase"/>
    <property type="match status" value="1"/>
</dbReference>
<feature type="compositionally biased region" description="Basic and acidic residues" evidence="6">
    <location>
        <begin position="157"/>
        <end position="170"/>
    </location>
</feature>
<comment type="similarity">
    <text evidence="1 5">Belongs to the DTD family.</text>
</comment>
<keyword evidence="8" id="KW-1185">Reference proteome</keyword>
<dbReference type="InterPro" id="IPR023509">
    <property type="entry name" value="DTD-like_sf"/>
</dbReference>
<name>A0ABD3QQM7_9STRA</name>
<dbReference type="EC" id="3.1.1.96" evidence="2 5"/>
<proteinExistence type="inferred from homology"/>
<organism evidence="7 8">
    <name type="scientific">Stephanodiscus triporus</name>
    <dbReference type="NCBI Taxonomy" id="2934178"/>
    <lineage>
        <taxon>Eukaryota</taxon>
        <taxon>Sar</taxon>
        <taxon>Stramenopiles</taxon>
        <taxon>Ochrophyta</taxon>
        <taxon>Bacillariophyta</taxon>
        <taxon>Coscinodiscophyceae</taxon>
        <taxon>Thalassiosirophycidae</taxon>
        <taxon>Stephanodiscales</taxon>
        <taxon>Stephanodiscaceae</taxon>
        <taxon>Stephanodiscus</taxon>
    </lineage>
</organism>
<evidence type="ECO:0000256" key="6">
    <source>
        <dbReference type="SAM" id="MobiDB-lite"/>
    </source>
</evidence>
<dbReference type="Proteomes" id="UP001530315">
    <property type="component" value="Unassembled WGS sequence"/>
</dbReference>
<evidence type="ECO:0000256" key="2">
    <source>
        <dbReference type="ARBA" id="ARBA00013056"/>
    </source>
</evidence>
<gene>
    <name evidence="7" type="ORF">ACHAW5_003979</name>
</gene>
<sequence>MRLVVQRVKSASVTVRDDGDGLPRRISSIGPGILALVGLHVDDDASDLTYCARRLLNVRLWESGDSSSPKKPWRRHVRHMGYDVLCVSQFTLYGTLSKKDQPDYKLAMKAERARAMYDEFLNLLSGGYDGKKVHDGAFGRMMDVESVNDGPVTLVIDSREEGRRGRRDDDGAGEEEEGGGDVVVVISDRASGGEG</sequence>
<dbReference type="PANTHER" id="PTHR10472">
    <property type="entry name" value="D-TYROSYL-TRNA TYR DEACYLASE"/>
    <property type="match status" value="1"/>
</dbReference>
<evidence type="ECO:0000256" key="3">
    <source>
        <dbReference type="ARBA" id="ARBA00047676"/>
    </source>
</evidence>
<comment type="catalytic activity">
    <reaction evidence="4">
        <text>a D-aminoacyl-tRNA + H2O = a tRNA + a D-alpha-amino acid + H(+)</text>
        <dbReference type="Rhea" id="RHEA:13953"/>
        <dbReference type="Rhea" id="RHEA-COMP:10123"/>
        <dbReference type="Rhea" id="RHEA-COMP:10124"/>
        <dbReference type="ChEBI" id="CHEBI:15377"/>
        <dbReference type="ChEBI" id="CHEBI:15378"/>
        <dbReference type="ChEBI" id="CHEBI:59871"/>
        <dbReference type="ChEBI" id="CHEBI:78442"/>
        <dbReference type="ChEBI" id="CHEBI:79333"/>
        <dbReference type="EC" id="3.1.1.96"/>
    </reaction>
</comment>
<keyword evidence="5" id="KW-0378">Hydrolase</keyword>
<comment type="subcellular location">
    <subcellularLocation>
        <location evidence="5">Cytoplasm</location>
    </subcellularLocation>
</comment>
<dbReference type="Pfam" id="PF02580">
    <property type="entry name" value="Tyr_Deacylase"/>
    <property type="match status" value="1"/>
</dbReference>
<reference evidence="7 8" key="1">
    <citation type="submission" date="2024-10" db="EMBL/GenBank/DDBJ databases">
        <title>Updated reference genomes for cyclostephanoid diatoms.</title>
        <authorList>
            <person name="Roberts W.R."/>
            <person name="Alverson A.J."/>
        </authorList>
    </citation>
    <scope>NUCLEOTIDE SEQUENCE [LARGE SCALE GENOMIC DNA]</scope>
    <source>
        <strain evidence="7 8">AJA276-08</strain>
    </source>
</reference>
<dbReference type="GO" id="GO:0051499">
    <property type="term" value="F:D-aminoacyl-tRNA deacylase activity"/>
    <property type="evidence" value="ECO:0007669"/>
    <property type="project" value="UniProtKB-EC"/>
</dbReference>
<dbReference type="AlphaFoldDB" id="A0ABD3QQM7"/>
<dbReference type="EMBL" id="JALLAZ020000136">
    <property type="protein sequence ID" value="KAL3802728.1"/>
    <property type="molecule type" value="Genomic_DNA"/>
</dbReference>
<dbReference type="InterPro" id="IPR003732">
    <property type="entry name" value="Daa-tRNA_deacyls_DTD"/>
</dbReference>
<dbReference type="NCBIfam" id="TIGR00256">
    <property type="entry name" value="D-aminoacyl-tRNA deacylase"/>
    <property type="match status" value="1"/>
</dbReference>
<keyword evidence="5" id="KW-0963">Cytoplasm</keyword>
<evidence type="ECO:0000313" key="8">
    <source>
        <dbReference type="Proteomes" id="UP001530315"/>
    </source>
</evidence>
<dbReference type="GO" id="GO:0005737">
    <property type="term" value="C:cytoplasm"/>
    <property type="evidence" value="ECO:0007669"/>
    <property type="project" value="UniProtKB-SubCell"/>
</dbReference>
<dbReference type="GO" id="GO:0000049">
    <property type="term" value="F:tRNA binding"/>
    <property type="evidence" value="ECO:0007669"/>
    <property type="project" value="UniProtKB-KW"/>
</dbReference>
<feature type="region of interest" description="Disordered" evidence="6">
    <location>
        <begin position="151"/>
        <end position="195"/>
    </location>
</feature>
<evidence type="ECO:0000313" key="7">
    <source>
        <dbReference type="EMBL" id="KAL3802728.1"/>
    </source>
</evidence>
<evidence type="ECO:0000256" key="5">
    <source>
        <dbReference type="RuleBase" id="RU003470"/>
    </source>
</evidence>
<comment type="catalytic activity">
    <reaction evidence="3">
        <text>glycyl-tRNA(Ala) + H2O = tRNA(Ala) + glycine + H(+)</text>
        <dbReference type="Rhea" id="RHEA:53744"/>
        <dbReference type="Rhea" id="RHEA-COMP:9657"/>
        <dbReference type="Rhea" id="RHEA-COMP:13640"/>
        <dbReference type="ChEBI" id="CHEBI:15377"/>
        <dbReference type="ChEBI" id="CHEBI:15378"/>
        <dbReference type="ChEBI" id="CHEBI:57305"/>
        <dbReference type="ChEBI" id="CHEBI:78442"/>
        <dbReference type="ChEBI" id="CHEBI:78522"/>
        <dbReference type="EC" id="3.1.1.96"/>
    </reaction>
</comment>
<accession>A0ABD3QQM7</accession>
<keyword evidence="5" id="KW-0820">tRNA-binding</keyword>
<protein>
    <recommendedName>
        <fullName evidence="2 5">D-aminoacyl-tRNA deacylase</fullName>
        <ecNumber evidence="2 5">3.1.1.96</ecNumber>
    </recommendedName>
</protein>
<dbReference type="Gene3D" id="3.50.80.10">
    <property type="entry name" value="D-tyrosyl-tRNA(Tyr) deacylase"/>
    <property type="match status" value="1"/>
</dbReference>
<evidence type="ECO:0000256" key="4">
    <source>
        <dbReference type="ARBA" id="ARBA00048018"/>
    </source>
</evidence>